<proteinExistence type="predicted"/>
<evidence type="ECO:0000313" key="2">
    <source>
        <dbReference type="Proteomes" id="UP000030635"/>
    </source>
</evidence>
<protein>
    <submittedName>
        <fullName evidence="1">Uncharacterized protein</fullName>
    </submittedName>
</protein>
<sequence length="239" mass="27694">MLTNLQLAVIKEYAKGEDIIYLNIQDREFVFRTLGVGEYLNIKKCINTEKDFEDAVCQATLLYPEDQNIVFGLYPLAGISSIACEEIIKHSGLDGMDNIRERIIRRKEEMNIFHNQCMNLIKAAFPELSYEEIEQYSWCKLVDVAVRAESVMAIRGSTYRLADMSKVNDDDVETTEMQENVEEIKEKTTRDYLEEGIEPMLYYSEELLSENGKEILDNPFIGGIRWNEEVVINEISKQF</sequence>
<keyword evidence="2" id="KW-1185">Reference proteome</keyword>
<dbReference type="AlphaFoldDB" id="A0A0A7G2M7"/>
<gene>
    <name evidence="1" type="ORF">U729_3130</name>
</gene>
<dbReference type="RefSeq" id="WP_040113621.1">
    <property type="nucleotide sequence ID" value="NZ_CP006906.1"/>
</dbReference>
<dbReference type="OrthoDB" id="2974447at2"/>
<accession>A0A0A7G2M7</accession>
<geneLocation type="plasmid" evidence="1 2">
    <name>pCBJ</name>
</geneLocation>
<dbReference type="HOGENOM" id="CLU_1173808_0_0_9"/>
<reference evidence="1 2" key="1">
    <citation type="journal article" date="2015" name="Infect. Genet. Evol.">
        <title>Genomic sequences of six botulinum neurotoxin-producing strains representing three clostridial species illustrate the mobility and diversity of botulinum neurotoxin genes.</title>
        <authorList>
            <person name="Smith T.J."/>
            <person name="Hill K.K."/>
            <person name="Xie G."/>
            <person name="Foley B.T."/>
            <person name="Williamson C.H."/>
            <person name="Foster J.T."/>
            <person name="Johnson S.L."/>
            <person name="Chertkov O."/>
            <person name="Teshima H."/>
            <person name="Gibbons H.S."/>
            <person name="Johnsky L.A."/>
            <person name="Karavis M.A."/>
            <person name="Smith L.A."/>
        </authorList>
    </citation>
    <scope>NUCLEOTIDE SEQUENCE [LARGE SCALE GENOMIC DNA]</scope>
    <source>
        <strain evidence="1">Sullivan</strain>
        <plasmid evidence="2">Plasmid pCBJ</plasmid>
    </source>
</reference>
<evidence type="ECO:0000313" key="1">
    <source>
        <dbReference type="EMBL" id="AIY85271.1"/>
    </source>
</evidence>
<keyword evidence="1" id="KW-0614">Plasmid</keyword>
<dbReference type="EMBL" id="CP006906">
    <property type="protein sequence ID" value="AIY85271.1"/>
    <property type="molecule type" value="Genomic_DNA"/>
</dbReference>
<name>A0A0A7G2M7_9CLOT</name>
<dbReference type="Proteomes" id="UP000030635">
    <property type="component" value="Plasmid pCBJ"/>
</dbReference>
<dbReference type="eggNOG" id="ENOG50349ZI">
    <property type="taxonomic scope" value="Bacteria"/>
</dbReference>
<organism evidence="1 2">
    <name type="scientific">Clostridium baratii str. Sullivan</name>
    <dbReference type="NCBI Taxonomy" id="1415775"/>
    <lineage>
        <taxon>Bacteria</taxon>
        <taxon>Bacillati</taxon>
        <taxon>Bacillota</taxon>
        <taxon>Clostridia</taxon>
        <taxon>Eubacteriales</taxon>
        <taxon>Clostridiaceae</taxon>
        <taxon>Clostridium</taxon>
    </lineage>
</organism>
<dbReference type="KEGG" id="cbv:U729_3130"/>